<keyword evidence="1 3" id="KW-0560">Oxidoreductase</keyword>
<dbReference type="PROSITE" id="PS00070">
    <property type="entry name" value="ALDEHYDE_DEHYDR_CYS"/>
    <property type="match status" value="1"/>
</dbReference>
<dbReference type="SUPFAM" id="SSF53720">
    <property type="entry name" value="ALDH-like"/>
    <property type="match status" value="1"/>
</dbReference>
<feature type="active site" evidence="2">
    <location>
        <position position="259"/>
    </location>
</feature>
<comment type="caution">
    <text evidence="5">The sequence shown here is derived from an EMBL/GenBank/DDBJ whole genome shotgun (WGS) entry which is preliminary data.</text>
</comment>
<feature type="domain" description="Aldehyde dehydrogenase" evidence="4">
    <location>
        <begin position="21"/>
        <end position="483"/>
    </location>
</feature>
<dbReference type="InterPro" id="IPR016160">
    <property type="entry name" value="Ald_DH_CS_CYS"/>
</dbReference>
<dbReference type="InterPro" id="IPR029510">
    <property type="entry name" value="Ald_DH_CS_GLU"/>
</dbReference>
<name>A0ABV7WA93_9BURK</name>
<dbReference type="InterPro" id="IPR016163">
    <property type="entry name" value="Ald_DH_C"/>
</dbReference>
<dbReference type="Gene3D" id="3.40.605.10">
    <property type="entry name" value="Aldehyde Dehydrogenase, Chain A, domain 1"/>
    <property type="match status" value="1"/>
</dbReference>
<evidence type="ECO:0000256" key="3">
    <source>
        <dbReference type="RuleBase" id="RU003345"/>
    </source>
</evidence>
<sequence length="487" mass="50953">MNTNTAVTLHNFINGQYQAARSGATFQKLAPATGRPFATVSASGADDIDTAVAAARQALRHGPWATMPGQERGRCISRLADLLETNAPAFVATLAEEQGRPAFDMTVMDLPMSVDTLRYFAGWADKLEGRTVPTAGFMGRPMHHYTRLEPVGVAALIVPWNAPLMIAIWKLAPALAAGCTVVIKTSEDAPVAVGQLGRLVAEAGFPPGVVNIVHGMGAEAGAALTAHPDVSKISFTGSTGVGRVIAREAAASFKRVTLELGGKAAQILLQDANLDEAIPGVAMGLFVNQGQTCAAGSRILVHRSLLPQVEQALAAAAESVRLGGAQVEGAQMGALISARHRERVQACIDNAISQGARRLSGAGGELPAEGFFMRPTVFTDVTPGMQIAQEEVFGPVGAIIPFDTEAEAIAIANDSRYGLSASVWTREVSAAHRVAAQLEVGAVAINCWSPLDARLPWGGTKDSGIGRDLSRKALDAYLEEKVVSLAL</sequence>
<evidence type="ECO:0000313" key="5">
    <source>
        <dbReference type="EMBL" id="MFC3686699.1"/>
    </source>
</evidence>
<keyword evidence="6" id="KW-1185">Reference proteome</keyword>
<dbReference type="EMBL" id="JBHRXX010000011">
    <property type="protein sequence ID" value="MFC3686699.1"/>
    <property type="molecule type" value="Genomic_DNA"/>
</dbReference>
<reference evidence="6" key="1">
    <citation type="journal article" date="2019" name="Int. J. Syst. Evol. Microbiol.">
        <title>The Global Catalogue of Microorganisms (GCM) 10K type strain sequencing project: providing services to taxonomists for standard genome sequencing and annotation.</title>
        <authorList>
            <consortium name="The Broad Institute Genomics Platform"/>
            <consortium name="The Broad Institute Genome Sequencing Center for Infectious Disease"/>
            <person name="Wu L."/>
            <person name="Ma J."/>
        </authorList>
    </citation>
    <scope>NUCLEOTIDE SEQUENCE [LARGE SCALE GENOMIC DNA]</scope>
    <source>
        <strain evidence="6">KCTC 42501</strain>
    </source>
</reference>
<evidence type="ECO:0000256" key="1">
    <source>
        <dbReference type="ARBA" id="ARBA00023002"/>
    </source>
</evidence>
<dbReference type="Pfam" id="PF00171">
    <property type="entry name" value="Aldedh"/>
    <property type="match status" value="1"/>
</dbReference>
<dbReference type="InterPro" id="IPR016161">
    <property type="entry name" value="Ald_DH/histidinol_DH"/>
</dbReference>
<dbReference type="PROSITE" id="PS00687">
    <property type="entry name" value="ALDEHYDE_DEHYDR_GLU"/>
    <property type="match status" value="1"/>
</dbReference>
<comment type="similarity">
    <text evidence="3">Belongs to the aldehyde dehydrogenase family.</text>
</comment>
<evidence type="ECO:0000313" key="6">
    <source>
        <dbReference type="Proteomes" id="UP001595729"/>
    </source>
</evidence>
<dbReference type="InterPro" id="IPR016162">
    <property type="entry name" value="Ald_DH_N"/>
</dbReference>
<dbReference type="Gene3D" id="3.40.309.10">
    <property type="entry name" value="Aldehyde Dehydrogenase, Chain A, domain 2"/>
    <property type="match status" value="1"/>
</dbReference>
<gene>
    <name evidence="5" type="ORF">ACFOPI_24115</name>
</gene>
<accession>A0ABV7WA93</accession>
<dbReference type="PANTHER" id="PTHR11699">
    <property type="entry name" value="ALDEHYDE DEHYDROGENASE-RELATED"/>
    <property type="match status" value="1"/>
</dbReference>
<evidence type="ECO:0000256" key="2">
    <source>
        <dbReference type="PROSITE-ProRule" id="PRU10007"/>
    </source>
</evidence>
<dbReference type="Proteomes" id="UP001595729">
    <property type="component" value="Unassembled WGS sequence"/>
</dbReference>
<dbReference type="RefSeq" id="WP_382179971.1">
    <property type="nucleotide sequence ID" value="NZ_JBHRXX010000011.1"/>
</dbReference>
<organism evidence="5 6">
    <name type="scientific">Hydrogenophaga luteola</name>
    <dbReference type="NCBI Taxonomy" id="1591122"/>
    <lineage>
        <taxon>Bacteria</taxon>
        <taxon>Pseudomonadati</taxon>
        <taxon>Pseudomonadota</taxon>
        <taxon>Betaproteobacteria</taxon>
        <taxon>Burkholderiales</taxon>
        <taxon>Comamonadaceae</taxon>
        <taxon>Hydrogenophaga</taxon>
    </lineage>
</organism>
<protein>
    <submittedName>
        <fullName evidence="5">Aldehyde dehydrogenase family protein</fullName>
    </submittedName>
</protein>
<proteinExistence type="inferred from homology"/>
<dbReference type="InterPro" id="IPR015590">
    <property type="entry name" value="Aldehyde_DH_dom"/>
</dbReference>
<evidence type="ECO:0000259" key="4">
    <source>
        <dbReference type="Pfam" id="PF00171"/>
    </source>
</evidence>